<dbReference type="GO" id="GO:0016747">
    <property type="term" value="F:acyltransferase activity, transferring groups other than amino-acyl groups"/>
    <property type="evidence" value="ECO:0007669"/>
    <property type="project" value="InterPro"/>
</dbReference>
<keyword evidence="6" id="KW-1185">Reference proteome</keyword>
<dbReference type="KEGG" id="rrd:RradSPS_0083"/>
<organism evidence="4 6">
    <name type="scientific">Rubrobacter radiotolerans</name>
    <name type="common">Arthrobacter radiotolerans</name>
    <dbReference type="NCBI Taxonomy" id="42256"/>
    <lineage>
        <taxon>Bacteria</taxon>
        <taxon>Bacillati</taxon>
        <taxon>Actinomycetota</taxon>
        <taxon>Rubrobacteria</taxon>
        <taxon>Rubrobacterales</taxon>
        <taxon>Rubrobacteraceae</taxon>
        <taxon>Rubrobacter</taxon>
    </lineage>
</organism>
<sequence>MTGSVRPAHPEDALAVARVHVAVWREVYAGTFPDGYLAALSVREHERLWRERYIRPEAGTVHRVVDLSGRVVGFASGGPAGREVRRAYPAFDRELYALYLLPEARGRGLGRALLEAVSEALGGGLGGMMCFVISCNTPARRFYERLGAVPVGSSSFRVDGERVEEVAYGWEAL</sequence>
<dbReference type="InterPro" id="IPR050832">
    <property type="entry name" value="Bact_Acetyltransf"/>
</dbReference>
<reference evidence="4 6" key="1">
    <citation type="submission" date="2014-03" db="EMBL/GenBank/DDBJ databases">
        <title>Complete genome sequence of the Radio-Resistant Rubrobacter radiotolerans RSPS-4.</title>
        <authorList>
            <person name="Egas C.C."/>
            <person name="Barroso C.C."/>
            <person name="Froufe H.J.C."/>
            <person name="Pacheco J.J."/>
            <person name="Albuquerque L.L."/>
            <person name="da Costa M.M.S."/>
        </authorList>
    </citation>
    <scope>NUCLEOTIDE SEQUENCE [LARGE SCALE GENOMIC DNA]</scope>
    <source>
        <strain evidence="4 6">RSPS-4</strain>
    </source>
</reference>
<gene>
    <name evidence="4" type="ORF">RradSPS_0083</name>
    <name evidence="5" type="ORF">SIL72_01925</name>
</gene>
<evidence type="ECO:0000313" key="4">
    <source>
        <dbReference type="EMBL" id="AHY45366.1"/>
    </source>
</evidence>
<dbReference type="SUPFAM" id="SSF55729">
    <property type="entry name" value="Acyl-CoA N-acyltransferases (Nat)"/>
    <property type="match status" value="1"/>
</dbReference>
<reference evidence="5" key="2">
    <citation type="submission" date="2023-11" db="EMBL/GenBank/DDBJ databases">
        <title>MicrobeMod: A computational toolkit for identifying prokaryotic methylation and restriction-modification with nanopore sequencing.</title>
        <authorList>
            <person name="Crits-Christoph A."/>
            <person name="Kang S.C."/>
            <person name="Lee H."/>
            <person name="Ostrov N."/>
        </authorList>
    </citation>
    <scope>NUCLEOTIDE SEQUENCE</scope>
    <source>
        <strain evidence="5">ATCC 51242</strain>
    </source>
</reference>
<accession>A0A023WZH5</accession>
<dbReference type="EMBL" id="JAWXXX010000001">
    <property type="protein sequence ID" value="MDX5892777.1"/>
    <property type="molecule type" value="Genomic_DNA"/>
</dbReference>
<evidence type="ECO:0000313" key="5">
    <source>
        <dbReference type="EMBL" id="MDX5892777.1"/>
    </source>
</evidence>
<dbReference type="PROSITE" id="PS51186">
    <property type="entry name" value="GNAT"/>
    <property type="match status" value="1"/>
</dbReference>
<dbReference type="PANTHER" id="PTHR43877">
    <property type="entry name" value="AMINOALKYLPHOSPHONATE N-ACETYLTRANSFERASE-RELATED-RELATED"/>
    <property type="match status" value="1"/>
</dbReference>
<evidence type="ECO:0000256" key="2">
    <source>
        <dbReference type="ARBA" id="ARBA00023315"/>
    </source>
</evidence>
<dbReference type="Pfam" id="PF00583">
    <property type="entry name" value="Acetyltransf_1"/>
    <property type="match status" value="1"/>
</dbReference>
<dbReference type="InterPro" id="IPR000182">
    <property type="entry name" value="GNAT_dom"/>
</dbReference>
<name>A0A023WZH5_RUBRA</name>
<dbReference type="Gene3D" id="3.40.630.30">
    <property type="match status" value="1"/>
</dbReference>
<keyword evidence="2" id="KW-0012">Acyltransferase</keyword>
<dbReference type="Proteomes" id="UP000025229">
    <property type="component" value="Chromosome"/>
</dbReference>
<dbReference type="RefSeq" id="WP_038679936.1">
    <property type="nucleotide sequence ID" value="NZ_CP007514.1"/>
</dbReference>
<dbReference type="CDD" id="cd04301">
    <property type="entry name" value="NAT_SF"/>
    <property type="match status" value="1"/>
</dbReference>
<keyword evidence="1 4" id="KW-0808">Transferase</keyword>
<evidence type="ECO:0000259" key="3">
    <source>
        <dbReference type="PROSITE" id="PS51186"/>
    </source>
</evidence>
<dbReference type="Proteomes" id="UP001281130">
    <property type="component" value="Unassembled WGS sequence"/>
</dbReference>
<dbReference type="OrthoDB" id="5243635at2"/>
<dbReference type="HOGENOM" id="CLU_013985_18_2_11"/>
<dbReference type="AlphaFoldDB" id="A0A023WZH5"/>
<protein>
    <submittedName>
        <fullName evidence="4">Acetyltransferase (GNAT) family</fullName>
    </submittedName>
    <submittedName>
        <fullName evidence="5">GNAT family N-acetyltransferase</fullName>
    </submittedName>
</protein>
<proteinExistence type="predicted"/>
<evidence type="ECO:0000256" key="1">
    <source>
        <dbReference type="ARBA" id="ARBA00022679"/>
    </source>
</evidence>
<dbReference type="STRING" id="42256.RradSPS_0083"/>
<feature type="domain" description="N-acetyltransferase" evidence="3">
    <location>
        <begin position="3"/>
        <end position="173"/>
    </location>
</feature>
<dbReference type="eggNOG" id="COG1247">
    <property type="taxonomic scope" value="Bacteria"/>
</dbReference>
<evidence type="ECO:0000313" key="6">
    <source>
        <dbReference type="Proteomes" id="UP000025229"/>
    </source>
</evidence>
<dbReference type="InterPro" id="IPR016181">
    <property type="entry name" value="Acyl_CoA_acyltransferase"/>
</dbReference>
<dbReference type="EMBL" id="CP007514">
    <property type="protein sequence ID" value="AHY45366.1"/>
    <property type="molecule type" value="Genomic_DNA"/>
</dbReference>